<feature type="transmembrane region" description="Helical" evidence="1">
    <location>
        <begin position="6"/>
        <end position="26"/>
    </location>
</feature>
<protein>
    <submittedName>
        <fullName evidence="2">Uncharacterized protein</fullName>
    </submittedName>
</protein>
<dbReference type="AlphaFoldDB" id="A0A2P2QWY1"/>
<accession>A0A2P2QWY1</accession>
<keyword evidence="1" id="KW-0472">Membrane</keyword>
<keyword evidence="1" id="KW-0812">Transmembrane</keyword>
<organism evidence="2">
    <name type="scientific">Rhizophora mucronata</name>
    <name type="common">Asiatic mangrove</name>
    <dbReference type="NCBI Taxonomy" id="61149"/>
    <lineage>
        <taxon>Eukaryota</taxon>
        <taxon>Viridiplantae</taxon>
        <taxon>Streptophyta</taxon>
        <taxon>Embryophyta</taxon>
        <taxon>Tracheophyta</taxon>
        <taxon>Spermatophyta</taxon>
        <taxon>Magnoliopsida</taxon>
        <taxon>eudicotyledons</taxon>
        <taxon>Gunneridae</taxon>
        <taxon>Pentapetalae</taxon>
        <taxon>rosids</taxon>
        <taxon>fabids</taxon>
        <taxon>Malpighiales</taxon>
        <taxon>Rhizophoraceae</taxon>
        <taxon>Rhizophora</taxon>
    </lineage>
</organism>
<dbReference type="EMBL" id="GGEC01090994">
    <property type="protein sequence ID" value="MBX71478.1"/>
    <property type="molecule type" value="Transcribed_RNA"/>
</dbReference>
<reference evidence="2" key="1">
    <citation type="submission" date="2018-02" db="EMBL/GenBank/DDBJ databases">
        <title>Rhizophora mucronata_Transcriptome.</title>
        <authorList>
            <person name="Meera S.P."/>
            <person name="Sreeshan A."/>
            <person name="Augustine A."/>
        </authorList>
    </citation>
    <scope>NUCLEOTIDE SEQUENCE</scope>
    <source>
        <tissue evidence="2">Leaf</tissue>
    </source>
</reference>
<evidence type="ECO:0000313" key="2">
    <source>
        <dbReference type="EMBL" id="MBX71478.1"/>
    </source>
</evidence>
<proteinExistence type="predicted"/>
<name>A0A2P2QWY1_RHIMU</name>
<sequence length="61" mass="7076">MLNISLFHVVVVVVIVMLWHIITIFVTEKHVQLDVSSYEELIRSEFMNYSCLVLNFSCVSS</sequence>
<keyword evidence="1" id="KW-1133">Transmembrane helix</keyword>
<evidence type="ECO:0000256" key="1">
    <source>
        <dbReference type="SAM" id="Phobius"/>
    </source>
</evidence>